<dbReference type="Pfam" id="PF00395">
    <property type="entry name" value="SLH"/>
    <property type="match status" value="3"/>
</dbReference>
<feature type="domain" description="SLH" evidence="3">
    <location>
        <begin position="1693"/>
        <end position="1754"/>
    </location>
</feature>
<reference evidence="4 5" key="1">
    <citation type="journal article" date="2023" name="Genome Announc.">
        <title>Pan-Genome Analyses of the Genus Cohnella and Proposal of the Novel Species Cohnella silvisoli sp. nov., Isolated from Forest Soil.</title>
        <authorList>
            <person name="Wang C."/>
            <person name="Mao L."/>
            <person name="Bao G."/>
            <person name="Zhu H."/>
        </authorList>
    </citation>
    <scope>NUCLEOTIDE SEQUENCE [LARGE SCALE GENOMIC DNA]</scope>
    <source>
        <strain evidence="4 5">NL03-T5-1</strain>
    </source>
</reference>
<dbReference type="SMART" id="SM00635">
    <property type="entry name" value="BID_2"/>
    <property type="match status" value="2"/>
</dbReference>
<sequence>MKKWLRVALAMAVGLYGLWFADPVRPAAASGADTNYWVTNDLLPPNLFVKKAIETPKGIYYLGSDYRIYYTTSYWSGFQDTSYYGSDLEYGADGNLYYESMGNIYKLTTDENQPPWILNATLRHNEQGITSFGVDSGGRLYLNKGSSVDIYSPDDQLLGSIKHFLGPTDTLSVQFVKPGENGALYLYDDISHSVIKYTSTDFSHYSATNAQNVPAGDTVSGLVVQNGYVYASFGSSICQYKDSNLYLLQTIPVSGGIASLAGGSWSNLYIVASNDGKAYRMQDTAYSAKFAGPSTVVPNMEVTLTTQLTMRTAGTPFPGQIHSYNPTNPYVRFYVKSSSNSLIVSENLNYVDSDGKATVVANLPADVYEISVYGNPLVDQATLKVQYATSTELEITDVDGNPSTRPVKGETVHLQARVSAEGSSVSSGTVSFYDGSTLIGSEISVSSSGSASFDWQPTTTGAHSIRAEYNGTSAYSRSSSANATITVDAAPAVSTTVTLDTSDASVLFGHDPTWTAGVTAGGGSAVTGDVEFYADGSKVGTVPLNGGVASFKPSGLTAGTRYVKAHYVGSDKFLPSDSPDIRQRVNPVVKDLSEWANKVLNSSSTGIEQAAPLPNGGLVYLGMDRSLYMWQICYMGNDTCDANLTSASGDVSYSLLKHGADGNNYIIADGDIVKLIVNGTDRTFSRQTSVSAVGSLTDYAVDGRGNFYIARSNAIDLYGADGTPLGSYHTPDNGLSSLAPSKLYVSEDGMLYATDSGSRKILRYALSYGESGHPSLAFEAATDSLPFAVNGLVAQNGKLFVSGNSNGTGIVEEFDAQALVVTDQVSLAGNPPIGTIEGSFGGLLYVYGNGRAALAQNQSFTLTANAPTEYIPGVPVKLAAQMHMAASGTPYPGSSNSLTPFPFSVVFYGYDSAGNEKNLGNAQFDPSSGAAALNVALEPGTVAIEAKRYGGSETSGRVSIAPSSQSMTSTQLEVQSVDASYPGAVTLHAVVTSGVAVTSGQVAFYDGDDLLGTADVNENGVAELKVGALIVGDHSFTASYLANGDFLESGSDIVPVAIGRGTATVKAASSNESIKVGETAVWTAQVTNKSGGAVQTGSVTFLIGYTLVCGALPLDATGKAVCDLAQASAGSPMTLKAGSYPVTVVYNGDSQYTSAKGQLVQEVVKRATTTTVAVSANNPQVGDTVNWTATVTSGGSGALNGTVDFRNSEGDSLGQAELSNDGKAVLTLSDMARGAYVVRAYYSGDEAHAESGSDPVETVVNRRPVQVLLEQSAGTTLAGQTARFTVTVVPESGTRKPNGIVMLGEEAGGTTNILGQAILTNGIASFELDDLPAGDHSISAVYTGDSVFDQQTTESFIVHRIATVTKVALVTEAINVTAGQRYPLEVTATYSDGSLHQVTSEALITSSDSAIASVEGGIVTANKPGFASVAVSYGGQTATVEVTVSAANAAPEALGGLTRTTTVGGITMLAAGDLATDPDQDVLTLSDARSMNSAVATASIESGALKIVGAGAGSATVTAIADDGHGHKVNVSVAVTVNAAVAPAPVPADPAPSNPPSIPSRPSDHVERTIKTSEGGSVSLGDVASVSIPAGALHADGTIEASVAASDQVPSAGDRIRLSSVIEFTSSSGTRFLRPLQLTLRFSVNDLPSGAEPAVYYFNETQRRWIYIGGVRKGTDTLEVSVNHFTKFGVFASVQPNFTDLAGHWGQAFADRLIGMGVINGFGDGTFRPDLQVTRAQFVKMLAVAMALKPAGSGTVLFSDGPTIPDWAKNAVASAVEAGLIRGYEANGKVFFHPDQTITRVEMAVILSRVLGRESIPPASDRAAFADQQSIPSWASDAVATVVDQAIVGGYTDGSFRPGSPATRAETVKMIYMLLQALHL</sequence>
<dbReference type="PROSITE" id="PS51272">
    <property type="entry name" value="SLH"/>
    <property type="match status" value="3"/>
</dbReference>
<dbReference type="Pfam" id="PF16640">
    <property type="entry name" value="Big_3_5"/>
    <property type="match status" value="6"/>
</dbReference>
<dbReference type="PANTHER" id="PTHR43308:SF5">
    <property type="entry name" value="S-LAYER PROTEIN _ PEPTIDOGLYCAN ENDO-BETA-N-ACETYLGLUCOSAMINIDASE"/>
    <property type="match status" value="1"/>
</dbReference>
<dbReference type="Gene3D" id="2.60.40.1080">
    <property type="match status" value="1"/>
</dbReference>
<evidence type="ECO:0000313" key="4">
    <source>
        <dbReference type="EMBL" id="MEQ4485746.1"/>
    </source>
</evidence>
<evidence type="ECO:0000256" key="2">
    <source>
        <dbReference type="SAM" id="SignalP"/>
    </source>
</evidence>
<feature type="domain" description="SLH" evidence="3">
    <location>
        <begin position="1755"/>
        <end position="1821"/>
    </location>
</feature>
<dbReference type="PANTHER" id="PTHR43308">
    <property type="entry name" value="OUTER MEMBRANE PROTEIN ALPHA-RELATED"/>
    <property type="match status" value="1"/>
</dbReference>
<dbReference type="Gene3D" id="2.60.40.10">
    <property type="entry name" value="Immunoglobulins"/>
    <property type="match status" value="6"/>
</dbReference>
<proteinExistence type="predicted"/>
<feature type="domain" description="SLH" evidence="3">
    <location>
        <begin position="1822"/>
        <end position="1880"/>
    </location>
</feature>
<gene>
    <name evidence="4" type="ORF">QJS35_25525</name>
</gene>
<feature type="compositionally biased region" description="Pro residues" evidence="1">
    <location>
        <begin position="1546"/>
        <end position="1559"/>
    </location>
</feature>
<dbReference type="RefSeq" id="WP_232188789.1">
    <property type="nucleotide sequence ID" value="NZ_JAIOAP010000016.1"/>
</dbReference>
<feature type="region of interest" description="Disordered" evidence="1">
    <location>
        <begin position="1546"/>
        <end position="1566"/>
    </location>
</feature>
<dbReference type="Proteomes" id="UP001493487">
    <property type="component" value="Unassembled WGS sequence"/>
</dbReference>
<protein>
    <submittedName>
        <fullName evidence="4">Ig-like domain repeat protein</fullName>
    </submittedName>
</protein>
<accession>A0ABV1L0J3</accession>
<organism evidence="4 5">
    <name type="scientific">Cohnella silvisoli</name>
    <dbReference type="NCBI Taxonomy" id="2873699"/>
    <lineage>
        <taxon>Bacteria</taxon>
        <taxon>Bacillati</taxon>
        <taxon>Bacillota</taxon>
        <taxon>Bacilli</taxon>
        <taxon>Bacillales</taxon>
        <taxon>Paenibacillaceae</taxon>
        <taxon>Cohnella</taxon>
    </lineage>
</organism>
<evidence type="ECO:0000256" key="1">
    <source>
        <dbReference type="SAM" id="MobiDB-lite"/>
    </source>
</evidence>
<name>A0ABV1L0J3_9BACL</name>
<dbReference type="InterPro" id="IPR003343">
    <property type="entry name" value="Big_2"/>
</dbReference>
<dbReference type="EMBL" id="JASKHM010000017">
    <property type="protein sequence ID" value="MEQ4485746.1"/>
    <property type="molecule type" value="Genomic_DNA"/>
</dbReference>
<dbReference type="InterPro" id="IPR013783">
    <property type="entry name" value="Ig-like_fold"/>
</dbReference>
<dbReference type="Gene3D" id="2.120.10.30">
    <property type="entry name" value="TolB, C-terminal domain"/>
    <property type="match status" value="1"/>
</dbReference>
<keyword evidence="2" id="KW-0732">Signal</keyword>
<feature type="signal peptide" evidence="2">
    <location>
        <begin position="1"/>
        <end position="21"/>
    </location>
</feature>
<dbReference type="InterPro" id="IPR032109">
    <property type="entry name" value="Big_3_5"/>
</dbReference>
<dbReference type="SUPFAM" id="SSF63829">
    <property type="entry name" value="Calcium-dependent phosphotriesterase"/>
    <property type="match status" value="2"/>
</dbReference>
<keyword evidence="5" id="KW-1185">Reference proteome</keyword>
<evidence type="ECO:0000313" key="5">
    <source>
        <dbReference type="Proteomes" id="UP001493487"/>
    </source>
</evidence>
<dbReference type="InterPro" id="IPR051465">
    <property type="entry name" value="Cell_Envelope_Struct_Comp"/>
</dbReference>
<evidence type="ECO:0000259" key="3">
    <source>
        <dbReference type="PROSITE" id="PS51272"/>
    </source>
</evidence>
<feature type="chain" id="PRO_5045531979" evidence="2">
    <location>
        <begin position="22"/>
        <end position="1880"/>
    </location>
</feature>
<dbReference type="InterPro" id="IPR001119">
    <property type="entry name" value="SLH_dom"/>
</dbReference>
<comment type="caution">
    <text evidence="4">The sequence shown here is derived from an EMBL/GenBank/DDBJ whole genome shotgun (WGS) entry which is preliminary data.</text>
</comment>
<dbReference type="InterPro" id="IPR011042">
    <property type="entry name" value="6-blade_b-propeller_TolB-like"/>
</dbReference>